<reference evidence="2 3" key="1">
    <citation type="submission" date="2019-03" db="EMBL/GenBank/DDBJ databases">
        <title>Sequencing the genomes of 1000 actinobacteria strains.</title>
        <authorList>
            <person name="Klenk H.-P."/>
        </authorList>
    </citation>
    <scope>NUCLEOTIDE SEQUENCE [LARGE SCALE GENOMIC DNA]</scope>
    <source>
        <strain evidence="2 3">DSM 43805</strain>
    </source>
</reference>
<keyword evidence="3" id="KW-1185">Reference proteome</keyword>
<dbReference type="SUPFAM" id="SSF81606">
    <property type="entry name" value="PP2C-like"/>
    <property type="match status" value="1"/>
</dbReference>
<proteinExistence type="predicted"/>
<feature type="domain" description="PPM-type phosphatase" evidence="1">
    <location>
        <begin position="22"/>
        <end position="250"/>
    </location>
</feature>
<dbReference type="RefSeq" id="WP_239080310.1">
    <property type="nucleotide sequence ID" value="NZ_BOMD01000062.1"/>
</dbReference>
<dbReference type="Gene3D" id="3.60.40.10">
    <property type="entry name" value="PPM-type phosphatase domain"/>
    <property type="match status" value="1"/>
</dbReference>
<sequence length="254" mass="26956">MYYKEQVEITKVAWTHSGRRLTAAAGSVVGERYDSNYDVVHLDPGGPLAVVADGMGDGPGSTIAGSTAVEVFVREAAVGDAAAALRAAVFQAQDAVRRAGRTLDDLTGCTLTALVAAGDASAWIVQLGDSRAYRLREGMLDLLTVDHTIAWLGVLHGWFAYDSADALAARYRLTRYAGHPDAPEPDLLNVTLQPGDVYLLCTDGVSDQLTYERLTRVLATDDPGAAVHTLLDDTLTAGGRDNATAVVIRVERSV</sequence>
<gene>
    <name evidence="2" type="ORF">C8E87_6167</name>
</gene>
<evidence type="ECO:0000259" key="1">
    <source>
        <dbReference type="PROSITE" id="PS51746"/>
    </source>
</evidence>
<dbReference type="EMBL" id="SNWR01000001">
    <property type="protein sequence ID" value="TDO42396.1"/>
    <property type="molecule type" value="Genomic_DNA"/>
</dbReference>
<dbReference type="SMART" id="SM00332">
    <property type="entry name" value="PP2Cc"/>
    <property type="match status" value="1"/>
</dbReference>
<dbReference type="PROSITE" id="PS51746">
    <property type="entry name" value="PPM_2"/>
    <property type="match status" value="1"/>
</dbReference>
<dbReference type="InterPro" id="IPR036457">
    <property type="entry name" value="PPM-type-like_dom_sf"/>
</dbReference>
<dbReference type="CDD" id="cd00143">
    <property type="entry name" value="PP2Cc"/>
    <property type="match status" value="1"/>
</dbReference>
<evidence type="ECO:0000313" key="3">
    <source>
        <dbReference type="Proteomes" id="UP000294901"/>
    </source>
</evidence>
<dbReference type="AlphaFoldDB" id="A0A4R6K3X1"/>
<name>A0A4R6K3X1_9ACTN</name>
<dbReference type="InterPro" id="IPR001932">
    <property type="entry name" value="PPM-type_phosphatase-like_dom"/>
</dbReference>
<protein>
    <submittedName>
        <fullName evidence="2">Serine/threonine protein phosphatase PrpC</fullName>
    </submittedName>
</protein>
<organism evidence="2 3">
    <name type="scientific">Paractinoplanes brasiliensis</name>
    <dbReference type="NCBI Taxonomy" id="52695"/>
    <lineage>
        <taxon>Bacteria</taxon>
        <taxon>Bacillati</taxon>
        <taxon>Actinomycetota</taxon>
        <taxon>Actinomycetes</taxon>
        <taxon>Micromonosporales</taxon>
        <taxon>Micromonosporaceae</taxon>
        <taxon>Paractinoplanes</taxon>
    </lineage>
</organism>
<comment type="caution">
    <text evidence="2">The sequence shown here is derived from an EMBL/GenBank/DDBJ whole genome shotgun (WGS) entry which is preliminary data.</text>
</comment>
<dbReference type="SMART" id="SM00331">
    <property type="entry name" value="PP2C_SIG"/>
    <property type="match status" value="1"/>
</dbReference>
<evidence type="ECO:0000313" key="2">
    <source>
        <dbReference type="EMBL" id="TDO42396.1"/>
    </source>
</evidence>
<accession>A0A4R6K3X1</accession>
<dbReference type="Pfam" id="PF13672">
    <property type="entry name" value="PP2C_2"/>
    <property type="match status" value="1"/>
</dbReference>
<dbReference type="Proteomes" id="UP000294901">
    <property type="component" value="Unassembled WGS sequence"/>
</dbReference>